<proteinExistence type="predicted"/>
<keyword evidence="2" id="KW-1185">Reference proteome</keyword>
<reference evidence="1 2" key="1">
    <citation type="submission" date="2024-01" db="EMBL/GenBank/DDBJ databases">
        <title>Maribacter spp. originated from different algae showed divergent polysaccharides utilization ability.</title>
        <authorList>
            <person name="Wang H."/>
            <person name="Wu Y."/>
        </authorList>
    </citation>
    <scope>NUCLEOTIDE SEQUENCE [LARGE SCALE GENOMIC DNA]</scope>
    <source>
        <strain evidence="1 2">PR1</strain>
    </source>
</reference>
<dbReference type="EMBL" id="JAZDDG010000001">
    <property type="protein sequence ID" value="MEE1974810.1"/>
    <property type="molecule type" value="Genomic_DNA"/>
</dbReference>
<dbReference type="PANTHER" id="PTHR43239">
    <property type="entry name" value="UPF0734 PROTEIN DDB_G0273871/DDB_G0273177"/>
    <property type="match status" value="1"/>
</dbReference>
<sequence length="115" mass="13595">MKTARRFCYACDLVKDSNLIAQYKEYHSVGKVWPEITESIKAAGIVDMEIFLVENRLFMIVEVDETFSPERKKKMDDENPKVKEWEQLMWKFQQALPSATKGEKWVATERIFKLD</sequence>
<dbReference type="InterPro" id="IPR052996">
    <property type="entry name" value="Carb_Metab_Mutarotase"/>
</dbReference>
<dbReference type="PANTHER" id="PTHR43239:SF1">
    <property type="entry name" value="UPF0734 PROTEIN DDB_G0273871_DDB_G0273177"/>
    <property type="match status" value="1"/>
</dbReference>
<gene>
    <name evidence="1" type="ORF">V1I91_01930</name>
</gene>
<dbReference type="InterPro" id="IPR011008">
    <property type="entry name" value="Dimeric_a/b-barrel"/>
</dbReference>
<dbReference type="InterPro" id="IPR008000">
    <property type="entry name" value="Rham/fucose_mutarotase"/>
</dbReference>
<organism evidence="1 2">
    <name type="scientific">Maribacter cobaltidurans</name>
    <dbReference type="NCBI Taxonomy" id="1178778"/>
    <lineage>
        <taxon>Bacteria</taxon>
        <taxon>Pseudomonadati</taxon>
        <taxon>Bacteroidota</taxon>
        <taxon>Flavobacteriia</taxon>
        <taxon>Flavobacteriales</taxon>
        <taxon>Flavobacteriaceae</taxon>
        <taxon>Maribacter</taxon>
    </lineage>
</organism>
<dbReference type="Gene3D" id="3.30.70.100">
    <property type="match status" value="1"/>
</dbReference>
<evidence type="ECO:0000313" key="1">
    <source>
        <dbReference type="EMBL" id="MEE1974810.1"/>
    </source>
</evidence>
<dbReference type="Proteomes" id="UP001356308">
    <property type="component" value="Unassembled WGS sequence"/>
</dbReference>
<protein>
    <submittedName>
        <fullName evidence="1">L-rhamnose mutarotase</fullName>
    </submittedName>
</protein>
<comment type="caution">
    <text evidence="1">The sequence shown here is derived from an EMBL/GenBank/DDBJ whole genome shotgun (WGS) entry which is preliminary data.</text>
</comment>
<dbReference type="Pfam" id="PF05336">
    <property type="entry name" value="rhaM"/>
    <property type="match status" value="1"/>
</dbReference>
<dbReference type="SUPFAM" id="SSF54909">
    <property type="entry name" value="Dimeric alpha+beta barrel"/>
    <property type="match status" value="1"/>
</dbReference>
<dbReference type="RefSeq" id="WP_272649639.1">
    <property type="nucleotide sequence ID" value="NZ_JAZDDG010000001.1"/>
</dbReference>
<evidence type="ECO:0000313" key="2">
    <source>
        <dbReference type="Proteomes" id="UP001356308"/>
    </source>
</evidence>
<accession>A0ABU7IPB6</accession>
<name>A0ABU7IPB6_9FLAO</name>